<evidence type="ECO:0000313" key="2">
    <source>
        <dbReference type="Proteomes" id="UP000288794"/>
    </source>
</evidence>
<reference evidence="1 2" key="1">
    <citation type="submission" date="2014-04" db="EMBL/GenBank/DDBJ databases">
        <title>Draft genome sequence of Pantoea beijingensis strain LMG 27579, an emerging pathogen to Pleurotus eryngii with potential industrial application.</title>
        <authorList>
            <person name="Xu F."/>
            <person name="Liu Y."/>
            <person name="Wang S."/>
            <person name="Yin Y."/>
            <person name="Ma Y."/>
            <person name="Zhao S."/>
            <person name="Rong C."/>
        </authorList>
    </citation>
    <scope>NUCLEOTIDE SEQUENCE [LARGE SCALE GENOMIC DNA]</scope>
    <source>
        <strain evidence="1 2">LMG 27579</strain>
    </source>
</reference>
<gene>
    <name evidence="1" type="ORF">ED28_02765</name>
</gene>
<dbReference type="AlphaFoldDB" id="A0A443IIK4"/>
<sequence length="77" mass="8733">MAMAKEYSDNVQREVNIDVEALLGAIQERTSGDVKEYVDNEDAHRVEVDGTAYGSYTELAEAFELDIRDYTITEVNR</sequence>
<evidence type="ECO:0008006" key="3">
    <source>
        <dbReference type="Google" id="ProtNLM"/>
    </source>
</evidence>
<protein>
    <recommendedName>
        <fullName evidence="3">DUF2525 domain-containing protein</fullName>
    </recommendedName>
</protein>
<dbReference type="Pfam" id="PF10733">
    <property type="entry name" value="DUF2525"/>
    <property type="match status" value="1"/>
</dbReference>
<dbReference type="Proteomes" id="UP000288794">
    <property type="component" value="Unassembled WGS sequence"/>
</dbReference>
<organism evidence="1 2">
    <name type="scientific">[Pantoea] beijingensis</name>
    <dbReference type="NCBI Taxonomy" id="1324864"/>
    <lineage>
        <taxon>Bacteria</taxon>
        <taxon>Pseudomonadati</taxon>
        <taxon>Pseudomonadota</taxon>
        <taxon>Gammaproteobacteria</taxon>
        <taxon>Enterobacterales</taxon>
        <taxon>Erwiniaceae</taxon>
        <taxon>Erwinia</taxon>
    </lineage>
</organism>
<comment type="caution">
    <text evidence="1">The sequence shown here is derived from an EMBL/GenBank/DDBJ whole genome shotgun (WGS) entry which is preliminary data.</text>
</comment>
<dbReference type="InterPro" id="IPR019669">
    <property type="entry name" value="Uncharacterised_YodD"/>
</dbReference>
<proteinExistence type="predicted"/>
<dbReference type="RefSeq" id="WP_128174989.1">
    <property type="nucleotide sequence ID" value="NZ_CP071409.1"/>
</dbReference>
<name>A0A443IIK4_9GAMM</name>
<keyword evidence="2" id="KW-1185">Reference proteome</keyword>
<evidence type="ECO:0000313" key="1">
    <source>
        <dbReference type="EMBL" id="RWR03928.1"/>
    </source>
</evidence>
<accession>A0A443IIK4</accession>
<dbReference type="EMBL" id="JMEE01000001">
    <property type="protein sequence ID" value="RWR03928.1"/>
    <property type="molecule type" value="Genomic_DNA"/>
</dbReference>